<gene>
    <name evidence="1" type="ORF">M9H77_13493</name>
</gene>
<evidence type="ECO:0000313" key="1">
    <source>
        <dbReference type="EMBL" id="KAI5673129.1"/>
    </source>
</evidence>
<evidence type="ECO:0000313" key="2">
    <source>
        <dbReference type="Proteomes" id="UP001060085"/>
    </source>
</evidence>
<name>A0ACC0BKA1_CATRO</name>
<protein>
    <submittedName>
        <fullName evidence="1">Uncharacterized protein</fullName>
    </submittedName>
</protein>
<comment type="caution">
    <text evidence="1">The sequence shown here is derived from an EMBL/GenBank/DDBJ whole genome shotgun (WGS) entry which is preliminary data.</text>
</comment>
<sequence length="322" mass="35043">MALSPSSFLSTQFLQPSINHGNPNSSSSLSFCKNSFSAIFLCVSILLVRVSAWFGALGKLSPNVNPVVPLVLPSPGGNIHKTSRSLRVYSLFGGKKDNGDKSDDSSSKPVQALKMLMEWHPSPRPRLSSAVLKKDNLSRATLSGNQQPVRIEITEAAMELGAEELSALVTEAYKDAHQKSVQAMKARMSDLAQSLGMPQGLSEGMKRREEEQRKGEPSKGPANIKVLADPRKLKEKVQLRSNTQAVGQAQGGEEIQAGLRGGLVSEVQPNTVGILQRGEQCISSRWLILGDTNQPLKDKEKERWEEGELEKKPSFVGCNSKL</sequence>
<reference evidence="2" key="1">
    <citation type="journal article" date="2023" name="Nat. Plants">
        <title>Single-cell RNA sequencing provides a high-resolution roadmap for understanding the multicellular compartmentation of specialized metabolism.</title>
        <authorList>
            <person name="Sun S."/>
            <person name="Shen X."/>
            <person name="Li Y."/>
            <person name="Li Y."/>
            <person name="Wang S."/>
            <person name="Li R."/>
            <person name="Zhang H."/>
            <person name="Shen G."/>
            <person name="Guo B."/>
            <person name="Wei J."/>
            <person name="Xu J."/>
            <person name="St-Pierre B."/>
            <person name="Chen S."/>
            <person name="Sun C."/>
        </authorList>
    </citation>
    <scope>NUCLEOTIDE SEQUENCE [LARGE SCALE GENOMIC DNA]</scope>
</reference>
<dbReference type="Proteomes" id="UP001060085">
    <property type="component" value="Linkage Group LG03"/>
</dbReference>
<keyword evidence="2" id="KW-1185">Reference proteome</keyword>
<proteinExistence type="predicted"/>
<accession>A0ACC0BKA1</accession>
<dbReference type="EMBL" id="CM044703">
    <property type="protein sequence ID" value="KAI5673129.1"/>
    <property type="molecule type" value="Genomic_DNA"/>
</dbReference>
<organism evidence="1 2">
    <name type="scientific">Catharanthus roseus</name>
    <name type="common">Madagascar periwinkle</name>
    <name type="synonym">Vinca rosea</name>
    <dbReference type="NCBI Taxonomy" id="4058"/>
    <lineage>
        <taxon>Eukaryota</taxon>
        <taxon>Viridiplantae</taxon>
        <taxon>Streptophyta</taxon>
        <taxon>Embryophyta</taxon>
        <taxon>Tracheophyta</taxon>
        <taxon>Spermatophyta</taxon>
        <taxon>Magnoliopsida</taxon>
        <taxon>eudicotyledons</taxon>
        <taxon>Gunneridae</taxon>
        <taxon>Pentapetalae</taxon>
        <taxon>asterids</taxon>
        <taxon>lamiids</taxon>
        <taxon>Gentianales</taxon>
        <taxon>Apocynaceae</taxon>
        <taxon>Rauvolfioideae</taxon>
        <taxon>Vinceae</taxon>
        <taxon>Catharanthinae</taxon>
        <taxon>Catharanthus</taxon>
    </lineage>
</organism>